<keyword evidence="3" id="KW-1185">Reference proteome</keyword>
<keyword evidence="1" id="KW-0472">Membrane</keyword>
<feature type="transmembrane region" description="Helical" evidence="1">
    <location>
        <begin position="148"/>
        <end position="167"/>
    </location>
</feature>
<keyword evidence="1" id="KW-1133">Transmembrane helix</keyword>
<dbReference type="Proteomes" id="UP000245533">
    <property type="component" value="Unassembled WGS sequence"/>
</dbReference>
<dbReference type="OrthoDB" id="1524823at2"/>
<dbReference type="RefSeq" id="WP_109645009.1">
    <property type="nucleotide sequence ID" value="NZ_QGGB01000003.1"/>
</dbReference>
<protein>
    <submittedName>
        <fullName evidence="2">Uncharacterized protein</fullName>
    </submittedName>
</protein>
<name>A0A316TU82_9BACT</name>
<proteinExistence type="predicted"/>
<dbReference type="AlphaFoldDB" id="A0A316TU82"/>
<evidence type="ECO:0000313" key="2">
    <source>
        <dbReference type="EMBL" id="PWN07378.1"/>
    </source>
</evidence>
<evidence type="ECO:0000256" key="1">
    <source>
        <dbReference type="SAM" id="Phobius"/>
    </source>
</evidence>
<reference evidence="2 3" key="1">
    <citation type="submission" date="2018-05" db="EMBL/GenBank/DDBJ databases">
        <title>Rhodohalobacter halophilus gen. nov., sp. nov., a moderately halophilic member of the family Balneolaceae.</title>
        <authorList>
            <person name="Liu Z.-W."/>
        </authorList>
    </citation>
    <scope>NUCLEOTIDE SEQUENCE [LARGE SCALE GENOMIC DNA]</scope>
    <source>
        <strain evidence="2 3">8A47</strain>
    </source>
</reference>
<comment type="caution">
    <text evidence="2">The sequence shown here is derived from an EMBL/GenBank/DDBJ whole genome shotgun (WGS) entry which is preliminary data.</text>
</comment>
<organism evidence="2 3">
    <name type="scientific">Rhodohalobacter mucosus</name>
    <dbReference type="NCBI Taxonomy" id="2079485"/>
    <lineage>
        <taxon>Bacteria</taxon>
        <taxon>Pseudomonadati</taxon>
        <taxon>Balneolota</taxon>
        <taxon>Balneolia</taxon>
        <taxon>Balneolales</taxon>
        <taxon>Balneolaceae</taxon>
        <taxon>Rhodohalobacter</taxon>
    </lineage>
</organism>
<feature type="transmembrane region" description="Helical" evidence="1">
    <location>
        <begin position="179"/>
        <end position="195"/>
    </location>
</feature>
<accession>A0A316TU82</accession>
<evidence type="ECO:0000313" key="3">
    <source>
        <dbReference type="Proteomes" id="UP000245533"/>
    </source>
</evidence>
<keyword evidence="1" id="KW-0812">Transmembrane</keyword>
<sequence length="223" mass="25011">MNLLLKNLLFTIFLLASSAGLIYWIEAEKEIEILCSMFSEGQSKDYVFSTLETANLLNVDNQTGTDSDSLYFSSSFNMGSTDCAVIFNESNLVADSDYTRHFHLTGMLTILALILSGFMALFQLLLFLGLPLGHFAWGGEYKILPDKLRYGSAFSSLLFVFILLLLWTEAANRPLLPQAYPFLGFLFLISSYLNANSRSKKEKWLGIPVAVLLYLCFLSLAML</sequence>
<dbReference type="EMBL" id="QGGB01000003">
    <property type="protein sequence ID" value="PWN07378.1"/>
    <property type="molecule type" value="Genomic_DNA"/>
</dbReference>
<feature type="transmembrane region" description="Helical" evidence="1">
    <location>
        <begin position="107"/>
        <end position="128"/>
    </location>
</feature>
<feature type="transmembrane region" description="Helical" evidence="1">
    <location>
        <begin position="204"/>
        <end position="222"/>
    </location>
</feature>
<gene>
    <name evidence="2" type="ORF">DDZ15_03690</name>
</gene>